<keyword evidence="1" id="KW-0175">Coiled coil</keyword>
<evidence type="ECO:0000256" key="1">
    <source>
        <dbReference type="SAM" id="Coils"/>
    </source>
</evidence>
<dbReference type="RefSeq" id="XP_026191866.1">
    <property type="nucleotide sequence ID" value="XM_026336081.1"/>
</dbReference>
<dbReference type="OrthoDB" id="349219at2759"/>
<accession>A0A6P6RVH5</accession>
<gene>
    <name evidence="4" type="primary">LOC34622411</name>
</gene>
<evidence type="ECO:0000313" key="4">
    <source>
        <dbReference type="RefSeq" id="XP_026191866.1"/>
    </source>
</evidence>
<dbReference type="AlphaFoldDB" id="A0A6P6RVH5"/>
<keyword evidence="3" id="KW-1185">Reference proteome</keyword>
<protein>
    <submittedName>
        <fullName evidence="4">Uncharacterized protein LOC34622411</fullName>
    </submittedName>
</protein>
<dbReference type="GeneID" id="34622411"/>
<reference evidence="4" key="1">
    <citation type="submission" date="2025-08" db="UniProtKB">
        <authorList>
            <consortium name="RefSeq"/>
        </authorList>
    </citation>
    <scope>IDENTIFICATION</scope>
</reference>
<feature type="region of interest" description="Disordered" evidence="2">
    <location>
        <begin position="27"/>
        <end position="46"/>
    </location>
</feature>
<proteinExistence type="predicted"/>
<sequence length="387" mass="42322">MDAFYHRQREQKMKELKNRVEAQQSLAAWRRSESSNRSSNNGSSNVLSRFLRSSSLSEQHALPPLLRAASSCGRIFEAEHELKRQQEQLQQQQEQLQQQQSLLQQLQIRAGEWRRGALIAARSQMLQREQQQDALSRRCCAPFPLSAAPLQTPYRWQSSRLGLGASGRRRRRQSLPPRLTVWGNAGAASAVSVADAEVAPAEKDRGSSGEGGSWWLRGPVARELNGVAAEAAAKAAAQSAAAAAAAAEFSASVEFFQFLRRTASDGCLLTRGKGPRWAGQKQLSRVGVQELLDRALEVGAAAAVAAPPEEAALVARSVETLVGALQVRVAQGQQRAKLHVLIARSCHHHHSKSTPIISHIHQQMGPLQQQAERPLMLSSEFPEGGQT</sequence>
<evidence type="ECO:0000313" key="3">
    <source>
        <dbReference type="Proteomes" id="UP000515125"/>
    </source>
</evidence>
<organism evidence="3 4">
    <name type="scientific">Cyclospora cayetanensis</name>
    <dbReference type="NCBI Taxonomy" id="88456"/>
    <lineage>
        <taxon>Eukaryota</taxon>
        <taxon>Sar</taxon>
        <taxon>Alveolata</taxon>
        <taxon>Apicomplexa</taxon>
        <taxon>Conoidasida</taxon>
        <taxon>Coccidia</taxon>
        <taxon>Eucoccidiorida</taxon>
        <taxon>Eimeriorina</taxon>
        <taxon>Eimeriidae</taxon>
        <taxon>Cyclospora</taxon>
    </lineage>
</organism>
<evidence type="ECO:0000256" key="2">
    <source>
        <dbReference type="SAM" id="MobiDB-lite"/>
    </source>
</evidence>
<dbReference type="Proteomes" id="UP000515125">
    <property type="component" value="Unplaced"/>
</dbReference>
<feature type="compositionally biased region" description="Low complexity" evidence="2">
    <location>
        <begin position="35"/>
        <end position="46"/>
    </location>
</feature>
<name>A0A6P6RVH5_9EIME</name>
<feature type="coiled-coil region" evidence="1">
    <location>
        <begin position="75"/>
        <end position="109"/>
    </location>
</feature>